<reference evidence="11" key="1">
    <citation type="submission" date="2025-08" db="UniProtKB">
        <authorList>
            <consortium name="RefSeq"/>
        </authorList>
    </citation>
    <scope>IDENTIFICATION</scope>
    <source>
        <tissue evidence="11">Muscle</tissue>
    </source>
</reference>
<feature type="chain" id="PRO_5045076010" evidence="7">
    <location>
        <begin position="27"/>
        <end position="1132"/>
    </location>
</feature>
<dbReference type="PROSITE" id="PS50835">
    <property type="entry name" value="IG_LIKE"/>
    <property type="match status" value="7"/>
</dbReference>
<organism evidence="10 11">
    <name type="scientific">Limulus polyphemus</name>
    <name type="common">Atlantic horseshoe crab</name>
    <dbReference type="NCBI Taxonomy" id="6850"/>
    <lineage>
        <taxon>Eukaryota</taxon>
        <taxon>Metazoa</taxon>
        <taxon>Ecdysozoa</taxon>
        <taxon>Arthropoda</taxon>
        <taxon>Chelicerata</taxon>
        <taxon>Merostomata</taxon>
        <taxon>Xiphosura</taxon>
        <taxon>Limulidae</taxon>
        <taxon>Limulus</taxon>
    </lineage>
</organism>
<feature type="domain" description="Ig-like" evidence="8">
    <location>
        <begin position="413"/>
        <end position="497"/>
    </location>
</feature>
<evidence type="ECO:0000256" key="3">
    <source>
        <dbReference type="ARBA" id="ARBA00023157"/>
    </source>
</evidence>
<feature type="domain" description="Ig-like" evidence="8">
    <location>
        <begin position="10"/>
        <end position="127"/>
    </location>
</feature>
<feature type="domain" description="Ig-like" evidence="8">
    <location>
        <begin position="615"/>
        <end position="706"/>
    </location>
</feature>
<evidence type="ECO:0000259" key="9">
    <source>
        <dbReference type="PROSITE" id="PS50853"/>
    </source>
</evidence>
<evidence type="ECO:0000256" key="6">
    <source>
        <dbReference type="SAM" id="Phobius"/>
    </source>
</evidence>
<keyword evidence="7" id="KW-0732">Signal</keyword>
<dbReference type="RefSeq" id="XP_013786158.2">
    <property type="nucleotide sequence ID" value="XM_013930704.2"/>
</dbReference>
<evidence type="ECO:0000313" key="10">
    <source>
        <dbReference type="Proteomes" id="UP000694941"/>
    </source>
</evidence>
<keyword evidence="6" id="KW-1133">Transmembrane helix</keyword>
<evidence type="ECO:0000256" key="2">
    <source>
        <dbReference type="ARBA" id="ARBA00023136"/>
    </source>
</evidence>
<dbReference type="InterPro" id="IPR036179">
    <property type="entry name" value="Ig-like_dom_sf"/>
</dbReference>
<feature type="signal peptide" evidence="7">
    <location>
        <begin position="1"/>
        <end position="26"/>
    </location>
</feature>
<dbReference type="SUPFAM" id="SSF48726">
    <property type="entry name" value="Immunoglobulin"/>
    <property type="match status" value="7"/>
</dbReference>
<accession>A0ABM1BPH9</accession>
<dbReference type="CDD" id="cd00096">
    <property type="entry name" value="Ig"/>
    <property type="match status" value="2"/>
</dbReference>
<dbReference type="SMART" id="SM00408">
    <property type="entry name" value="IGc2"/>
    <property type="match status" value="7"/>
</dbReference>
<evidence type="ECO:0000256" key="5">
    <source>
        <dbReference type="ARBA" id="ARBA00023319"/>
    </source>
</evidence>
<feature type="domain" description="Ig-like" evidence="8">
    <location>
        <begin position="137"/>
        <end position="225"/>
    </location>
</feature>
<dbReference type="InterPro" id="IPR003961">
    <property type="entry name" value="FN3_dom"/>
</dbReference>
<dbReference type="InterPro" id="IPR003598">
    <property type="entry name" value="Ig_sub2"/>
</dbReference>
<feature type="domain" description="Ig-like" evidence="8">
    <location>
        <begin position="502"/>
        <end position="610"/>
    </location>
</feature>
<gene>
    <name evidence="11" type="primary">LOC106470174</name>
</gene>
<keyword evidence="10" id="KW-1185">Reference proteome</keyword>
<dbReference type="PANTHER" id="PTHR11640">
    <property type="entry name" value="NEPHRIN"/>
    <property type="match status" value="1"/>
</dbReference>
<evidence type="ECO:0000256" key="4">
    <source>
        <dbReference type="ARBA" id="ARBA00023180"/>
    </source>
</evidence>
<dbReference type="CDD" id="cd00063">
    <property type="entry name" value="FN3"/>
    <property type="match status" value="1"/>
</dbReference>
<dbReference type="SUPFAM" id="SSF49265">
    <property type="entry name" value="Fibronectin type III"/>
    <property type="match status" value="1"/>
</dbReference>
<keyword evidence="6" id="KW-0812">Transmembrane</keyword>
<feature type="transmembrane region" description="Helical" evidence="6">
    <location>
        <begin position="919"/>
        <end position="942"/>
    </location>
</feature>
<dbReference type="InterPro" id="IPR036116">
    <property type="entry name" value="FN3_sf"/>
</dbReference>
<evidence type="ECO:0000313" key="11">
    <source>
        <dbReference type="RefSeq" id="XP_013786158.2"/>
    </source>
</evidence>
<dbReference type="Gene3D" id="2.60.40.10">
    <property type="entry name" value="Immunoglobulins"/>
    <property type="match status" value="8"/>
</dbReference>
<feature type="domain" description="Fibronectin type-III" evidence="9">
    <location>
        <begin position="716"/>
        <end position="807"/>
    </location>
</feature>
<evidence type="ECO:0000259" key="8">
    <source>
        <dbReference type="PROSITE" id="PS50835"/>
    </source>
</evidence>
<dbReference type="Pfam" id="PF13927">
    <property type="entry name" value="Ig_3"/>
    <property type="match status" value="5"/>
</dbReference>
<feature type="domain" description="Ig-like" evidence="8">
    <location>
        <begin position="234"/>
        <end position="314"/>
    </location>
</feature>
<comment type="subcellular location">
    <subcellularLocation>
        <location evidence="1">Membrane</location>
        <topology evidence="1">Single-pass type I membrane protein</topology>
    </subcellularLocation>
</comment>
<proteinExistence type="predicted"/>
<keyword evidence="2 6" id="KW-0472">Membrane</keyword>
<keyword evidence="3" id="KW-1015">Disulfide bond</keyword>
<dbReference type="Pfam" id="PF13895">
    <property type="entry name" value="Ig_2"/>
    <property type="match status" value="1"/>
</dbReference>
<dbReference type="InterPro" id="IPR013783">
    <property type="entry name" value="Ig-like_fold"/>
</dbReference>
<protein>
    <submittedName>
        <fullName evidence="11">Hemicentin-2-like</fullName>
    </submittedName>
</protein>
<dbReference type="InterPro" id="IPR003599">
    <property type="entry name" value="Ig_sub"/>
</dbReference>
<feature type="domain" description="Ig-like" evidence="8">
    <location>
        <begin position="319"/>
        <end position="400"/>
    </location>
</feature>
<dbReference type="PROSITE" id="PS50853">
    <property type="entry name" value="FN3"/>
    <property type="match status" value="1"/>
</dbReference>
<dbReference type="PANTHER" id="PTHR11640:SF134">
    <property type="entry name" value="ECHINOID, ISOFORM A-RELATED"/>
    <property type="match status" value="1"/>
</dbReference>
<dbReference type="SMART" id="SM00060">
    <property type="entry name" value="FN3"/>
    <property type="match status" value="1"/>
</dbReference>
<name>A0ABM1BPH9_LIMPO</name>
<dbReference type="Pfam" id="PF00041">
    <property type="entry name" value="fn3"/>
    <property type="match status" value="1"/>
</dbReference>
<dbReference type="InterPro" id="IPR051275">
    <property type="entry name" value="Cell_adhesion_signaling"/>
</dbReference>
<dbReference type="Proteomes" id="UP000694941">
    <property type="component" value="Unplaced"/>
</dbReference>
<evidence type="ECO:0000256" key="7">
    <source>
        <dbReference type="SAM" id="SignalP"/>
    </source>
</evidence>
<evidence type="ECO:0000256" key="1">
    <source>
        <dbReference type="ARBA" id="ARBA00004479"/>
    </source>
</evidence>
<keyword evidence="5" id="KW-0393">Immunoglobulin domain</keyword>
<dbReference type="GeneID" id="106470174"/>
<sequence length="1132" mass="126490">MKNLLSYQRPHIWTTLFYTVLVSVNALPKVNKDVVEGETVRLQCRFNPALSSGKVLYYWIRTNNDGKDNAAISGVALDPHYQVEFAPNDGRYDLLISHAKYDADNGQFECKLKEGGSGADIHNMAFSVTVLIPPGPPNIIPTNPTAREGEPFTLTCSSEGGSPDPLIRWYREGTLLQSQLQKGGSRDKPTSSILTISPKMEDDGSTYRCTVWNRAIGEEEKIETSVKLKVHYSPRVTVGPYNPLNILANSDAVLTCSVIASPSVRSVRWSKDNHLLSNSYNHTILAVTPDDSGIYTCIADNGVGKASRANLELSILYGPKVTVENQKEVSKGESLSIKCNVNSNPPPHSLLWLKEGDPFFRKSGDILNLIAVSAEVSGNYICQATNTLQASGSRSRKEVRNNATTTIFVRHKPGDVEIVPNNPVAVAGQPFTLTCVARPPGWPLPEYRWWKEGKEGTGLARRMNYTIVPVHVSHEGQYYCQPQNSLGQGSIGSVYLTVHEPPSIVIPLMPQVIKQEGDASFSISCKARGKPKPQVRWLHNGQEIQRQINVFRIETFDQVEDKNAYLVQSTLTFQGTGRKRETLSLVDRGKYTCEFENGFGEPAKSEMMLRIEHSPVVRHTYNRMAFDMGEIAILQCKMQAYPEPTFEWFFKGRILDNYGNYGTNVTDLDNDIYVGSLSIRDVKDSDYGDYTCQAWNQVGDDEKTIIKLVRKSAPDRPSGIRATDVNSDRITLRWIEGFNGGFSNTEFLVTYVNLETRHSKNESCRDQNPCQITGLQSNTNYRFKVTSVNPRGYSPYSEDIVVSTKVNLKDMPRVAVAQYHRESYLVYFQVNPTGLSLLAKVEAKQNGESEWQFQKIIPVEKEENEVHLDSDHGEFSDVRIVLCLQSNESWCGDEKLAEPYIGGVSQAVGAKPPLSKSTMIIISTIAAAVFLSFVILVICCCWKRKNKKTMKKEYEMKATNPQPKTISPPYYPDSGVVNRGVEVPMEDMSKAPVYGHSLQGFNGGLINGPVHSNGMIYLPEQESNGNDSHSDLWMKSGGDIPPESSYHPYDGGLPNGYYYAEDYQPLTEDVMNMKNREHLHSPYYDVSGLPDPYALGDEDKTQQISLSFDESLESAYSTPNSRNRRVVREIIV</sequence>
<keyword evidence="4" id="KW-0325">Glycoprotein</keyword>
<dbReference type="InterPro" id="IPR007110">
    <property type="entry name" value="Ig-like_dom"/>
</dbReference>
<dbReference type="SMART" id="SM00409">
    <property type="entry name" value="IG"/>
    <property type="match status" value="7"/>
</dbReference>